<keyword evidence="2" id="KW-1185">Reference proteome</keyword>
<gene>
    <name evidence="1" type="ORF">PCON_13333</name>
</gene>
<organism evidence="1 2">
    <name type="scientific">Pyronema omphalodes (strain CBS 100304)</name>
    <name type="common">Pyronema confluens</name>
    <dbReference type="NCBI Taxonomy" id="1076935"/>
    <lineage>
        <taxon>Eukaryota</taxon>
        <taxon>Fungi</taxon>
        <taxon>Dikarya</taxon>
        <taxon>Ascomycota</taxon>
        <taxon>Pezizomycotina</taxon>
        <taxon>Pezizomycetes</taxon>
        <taxon>Pezizales</taxon>
        <taxon>Pyronemataceae</taxon>
        <taxon>Pyronema</taxon>
    </lineage>
</organism>
<accession>U4LKM8</accession>
<protein>
    <submittedName>
        <fullName evidence="1">Uncharacterized protein</fullName>
    </submittedName>
</protein>
<proteinExistence type="predicted"/>
<evidence type="ECO:0000313" key="2">
    <source>
        <dbReference type="Proteomes" id="UP000018144"/>
    </source>
</evidence>
<evidence type="ECO:0000313" key="1">
    <source>
        <dbReference type="EMBL" id="CCX32493.1"/>
    </source>
</evidence>
<name>U4LKM8_PYROM</name>
<sequence length="65" mass="6797">MEGLFKEVAPSFQCPREHISPPRNPTEASLDGLASDAGAGKSLCYGRCILVALALGLDCPTNPPI</sequence>
<reference evidence="1 2" key="1">
    <citation type="journal article" date="2013" name="PLoS Genet.">
        <title>The genome and development-dependent transcriptomes of Pyronema confluens: a window into fungal evolution.</title>
        <authorList>
            <person name="Traeger S."/>
            <person name="Altegoer F."/>
            <person name="Freitag M."/>
            <person name="Gabaldon T."/>
            <person name="Kempken F."/>
            <person name="Kumar A."/>
            <person name="Marcet-Houben M."/>
            <person name="Poggeler S."/>
            <person name="Stajich J.E."/>
            <person name="Nowrousian M."/>
        </authorList>
    </citation>
    <scope>NUCLEOTIDE SEQUENCE [LARGE SCALE GENOMIC DNA]</scope>
    <source>
        <strain evidence="2">CBS 100304</strain>
        <tissue evidence="1">Vegetative mycelium</tissue>
    </source>
</reference>
<dbReference type="AlphaFoldDB" id="U4LKM8"/>
<dbReference type="Proteomes" id="UP000018144">
    <property type="component" value="Unassembled WGS sequence"/>
</dbReference>
<dbReference type="EMBL" id="HF935890">
    <property type="protein sequence ID" value="CCX32493.1"/>
    <property type="molecule type" value="Genomic_DNA"/>
</dbReference>